<protein>
    <submittedName>
        <fullName evidence="2">Diguanylate cyclase</fullName>
    </submittedName>
</protein>
<keyword evidence="3" id="KW-1185">Reference proteome</keyword>
<dbReference type="GO" id="GO:1902201">
    <property type="term" value="P:negative regulation of bacterial-type flagellum-dependent cell motility"/>
    <property type="evidence" value="ECO:0007669"/>
    <property type="project" value="TreeGrafter"/>
</dbReference>
<feature type="domain" description="GGDEF" evidence="1">
    <location>
        <begin position="377"/>
        <end position="509"/>
    </location>
</feature>
<dbReference type="InterPro" id="IPR050469">
    <property type="entry name" value="Diguanylate_Cyclase"/>
</dbReference>
<evidence type="ECO:0000313" key="2">
    <source>
        <dbReference type="EMBL" id="ADD41014.1"/>
    </source>
</evidence>
<sequence length="509" mass="55820">MSTDATTERLRRARQLMVDGDPAKAIDAADEIIADTSDAEERVWALLLRLTAVVALERTTEYTSTVDRAYAAVRRHGDTVASGFFHALAAYTSHADGSIERCVTHLVRSTRALSSVDIASRSTAVAWHNLAVVYSYIGFHEHAAQAAARARELAAEAELNWQLPTLEVPVRQGLSLDHRGDTDGCVRVLRTLLTNATYIPQGPDGLPGIAPMDLPWLGFAAARLNALGHETPIEARRCLAAGYNDAWSADLRHYGRVCLNIAAGETDKARQRLTRATSTAAVLGAAEAARLKALSYVNDGDYQAAWRADREAFAIHARIDDQLRRLFVDGVATRLDHEDLRRTVASYGDRALTDPLTGLPNRRHLQEYVDDQNASGQAGVLGVLDLDGFRQVNTTHGRLSGDTILQRTAGALMRVMRRGDFVARYGADEFALVLQGTPIDQTGDISRRITNALDDEDWESLVPGYQPRVNIGWTTLDIQRNPERDPQNLSIADVAVTKAKRARQSSQLT</sequence>
<dbReference type="STRING" id="446470.Snas_1305"/>
<dbReference type="SMART" id="SM00267">
    <property type="entry name" value="GGDEF"/>
    <property type="match status" value="1"/>
</dbReference>
<dbReference type="CDD" id="cd01949">
    <property type="entry name" value="GGDEF"/>
    <property type="match status" value="1"/>
</dbReference>
<dbReference type="EMBL" id="CP001778">
    <property type="protein sequence ID" value="ADD41014.1"/>
    <property type="molecule type" value="Genomic_DNA"/>
</dbReference>
<gene>
    <name evidence="2" type="ordered locus">Snas_1305</name>
</gene>
<dbReference type="Pfam" id="PF00990">
    <property type="entry name" value="GGDEF"/>
    <property type="match status" value="1"/>
</dbReference>
<evidence type="ECO:0000313" key="3">
    <source>
        <dbReference type="Proteomes" id="UP000000844"/>
    </source>
</evidence>
<dbReference type="InterPro" id="IPR000160">
    <property type="entry name" value="GGDEF_dom"/>
</dbReference>
<dbReference type="Gene3D" id="3.30.70.270">
    <property type="match status" value="1"/>
</dbReference>
<dbReference type="GO" id="GO:0043709">
    <property type="term" value="P:cell adhesion involved in single-species biofilm formation"/>
    <property type="evidence" value="ECO:0007669"/>
    <property type="project" value="TreeGrafter"/>
</dbReference>
<dbReference type="AlphaFoldDB" id="D3PU68"/>
<dbReference type="InterPro" id="IPR011990">
    <property type="entry name" value="TPR-like_helical_dom_sf"/>
</dbReference>
<dbReference type="SUPFAM" id="SSF48452">
    <property type="entry name" value="TPR-like"/>
    <property type="match status" value="1"/>
</dbReference>
<dbReference type="Proteomes" id="UP000000844">
    <property type="component" value="Chromosome"/>
</dbReference>
<dbReference type="PANTHER" id="PTHR45138:SF24">
    <property type="entry name" value="DIGUANYLATE CYCLASE DGCC-RELATED"/>
    <property type="match status" value="1"/>
</dbReference>
<organism evidence="2 3">
    <name type="scientific">Stackebrandtia nassauensis (strain DSM 44728 / CIP 108903 / NRRL B-16338 / NBRC 102104 / LLR-40K-21)</name>
    <dbReference type="NCBI Taxonomy" id="446470"/>
    <lineage>
        <taxon>Bacteria</taxon>
        <taxon>Bacillati</taxon>
        <taxon>Actinomycetota</taxon>
        <taxon>Actinomycetes</taxon>
        <taxon>Glycomycetales</taxon>
        <taxon>Glycomycetaceae</taxon>
        <taxon>Stackebrandtia</taxon>
    </lineage>
</organism>
<dbReference type="Gene3D" id="1.25.40.10">
    <property type="entry name" value="Tetratricopeptide repeat domain"/>
    <property type="match status" value="1"/>
</dbReference>
<dbReference type="GO" id="GO:0052621">
    <property type="term" value="F:diguanylate cyclase activity"/>
    <property type="evidence" value="ECO:0007669"/>
    <property type="project" value="TreeGrafter"/>
</dbReference>
<dbReference type="HOGENOM" id="CLU_540671_0_0_11"/>
<reference evidence="2 3" key="1">
    <citation type="journal article" date="2009" name="Stand. Genomic Sci.">
        <title>Complete genome sequence of Stackebrandtia nassauensis type strain (LLR-40K-21).</title>
        <authorList>
            <person name="Munk C."/>
            <person name="Lapidus A."/>
            <person name="Copeland A."/>
            <person name="Jando M."/>
            <person name="Mayilraj S."/>
            <person name="Glavina Del Rio T."/>
            <person name="Nolan M."/>
            <person name="Chen F."/>
            <person name="Lucas S."/>
            <person name="Tice H."/>
            <person name="Cheng J.F."/>
            <person name="Han C."/>
            <person name="Detter J.C."/>
            <person name="Bruce D."/>
            <person name="Goodwin L."/>
            <person name="Chain P."/>
            <person name="Pitluck S."/>
            <person name="Goker M."/>
            <person name="Ovchinikova G."/>
            <person name="Pati A."/>
            <person name="Ivanova N."/>
            <person name="Mavromatis K."/>
            <person name="Chen A."/>
            <person name="Palaniappan K."/>
            <person name="Land M."/>
            <person name="Hauser L."/>
            <person name="Chang Y.J."/>
            <person name="Jeffries C.D."/>
            <person name="Bristow J."/>
            <person name="Eisen J.A."/>
            <person name="Markowitz V."/>
            <person name="Hugenholtz P."/>
            <person name="Kyrpides N.C."/>
            <person name="Klenk H.P."/>
        </authorList>
    </citation>
    <scope>NUCLEOTIDE SEQUENCE [LARGE SCALE GENOMIC DNA]</scope>
    <source>
        <strain evidence="3">DSM 44728 / CIP 108903 / NRRL B-16338 / NBRC 102104 / LLR-40K-21</strain>
    </source>
</reference>
<dbReference type="SUPFAM" id="SSF55073">
    <property type="entry name" value="Nucleotide cyclase"/>
    <property type="match status" value="1"/>
</dbReference>
<name>D3PU68_STANL</name>
<dbReference type="InterPro" id="IPR043128">
    <property type="entry name" value="Rev_trsase/Diguanyl_cyclase"/>
</dbReference>
<dbReference type="PROSITE" id="PS50887">
    <property type="entry name" value="GGDEF"/>
    <property type="match status" value="1"/>
</dbReference>
<accession>D3PU68</accession>
<dbReference type="PANTHER" id="PTHR45138">
    <property type="entry name" value="REGULATORY COMPONENTS OF SENSORY TRANSDUCTION SYSTEM"/>
    <property type="match status" value="1"/>
</dbReference>
<dbReference type="GO" id="GO:0005886">
    <property type="term" value="C:plasma membrane"/>
    <property type="evidence" value="ECO:0007669"/>
    <property type="project" value="TreeGrafter"/>
</dbReference>
<dbReference type="eggNOG" id="COG2199">
    <property type="taxonomic scope" value="Bacteria"/>
</dbReference>
<evidence type="ECO:0000259" key="1">
    <source>
        <dbReference type="PROSITE" id="PS50887"/>
    </source>
</evidence>
<proteinExistence type="predicted"/>
<dbReference type="NCBIfam" id="TIGR00254">
    <property type="entry name" value="GGDEF"/>
    <property type="match status" value="1"/>
</dbReference>
<dbReference type="KEGG" id="sna:Snas_1305"/>
<dbReference type="OrthoDB" id="23692at2"/>
<dbReference type="InterPro" id="IPR029787">
    <property type="entry name" value="Nucleotide_cyclase"/>
</dbReference>
<dbReference type="RefSeq" id="WP_013016585.1">
    <property type="nucleotide sequence ID" value="NC_013947.1"/>
</dbReference>